<feature type="region of interest" description="Disordered" evidence="2">
    <location>
        <begin position="305"/>
        <end position="346"/>
    </location>
</feature>
<dbReference type="GO" id="GO:0003887">
    <property type="term" value="F:DNA-directed DNA polymerase activity"/>
    <property type="evidence" value="ECO:0007669"/>
    <property type="project" value="UniProtKB-KW"/>
</dbReference>
<feature type="compositionally biased region" description="Basic and acidic residues" evidence="2">
    <location>
        <begin position="323"/>
        <end position="332"/>
    </location>
</feature>
<dbReference type="Pfam" id="PF17919">
    <property type="entry name" value="RT_RNaseH_2"/>
    <property type="match status" value="1"/>
</dbReference>
<dbReference type="CDD" id="cd01647">
    <property type="entry name" value="RT_LTR"/>
    <property type="match status" value="1"/>
</dbReference>
<dbReference type="InterPro" id="IPR036397">
    <property type="entry name" value="RNaseH_sf"/>
</dbReference>
<dbReference type="InterPro" id="IPR050951">
    <property type="entry name" value="Retrovirus_Pol_polyprotein"/>
</dbReference>
<gene>
    <name evidence="4" type="ORF">Tci_008907</name>
</gene>
<dbReference type="Gene3D" id="3.30.70.270">
    <property type="match status" value="2"/>
</dbReference>
<dbReference type="InterPro" id="IPR000477">
    <property type="entry name" value="RT_dom"/>
</dbReference>
<sequence length="1080" mass="122303">MEELCQPTLNGRGGPITSIAIQAMDFRLKNDMIHQVQNTCQFHRLPGNDANKHLDKFLHVTQSIKVNGVTDDALHLYLFPHSLTHHATAWFDHLTRNSITTFEQMAKMFLGKYFPPSTSESSSSITSSSDPKIVALKAEIVEINKNLMKVLQINQQVKAVTHNCETYGGPHSYNDFPATVGQTQNVYAAGAYNQGGASHGQNPPPAYQAPSYQAPSYQAPVHEASIHQPQVVTTTEFTNYMKANDANLKNMQTNMTSLTHSNLELKNMFGQFMKMNTASSSSLRTLPSNTVINPKEDLKGIITRSGNAYQGPTIPTTSSSPKVVERETKVTKDTVPPTNNGSTKDVQPPVVQVETQIPNSEPVVEPVEAPTGRALIDVYEGELTLRVGKEALTSNLDQTLRYSVNYDAMLVNRIDLIDVACEEYNQEVLGFFVSGNPTPSTEPIVSTSSPTLTLFRESDFLLEETDAFLTIDDEPILPKNDNSYYDLKGDILLLEEFLNDDPSSPPLPPQELKVVEPKNEKSSIDEPPVVELKNLLPHLEYAFLESDDKLPVIIAKDLKDEEKTALIKVLKSHKQALAWQLSDIKGIDPEFCTQKILMEDDFKPAVQQQRRVNLKIYEKGSFTVVENKGNELIPTRLVTGWLVCIDYQKLNNATRKDHFPLPFMDQMLEILAGNEYYCFLDGFSGYFQIPIDPQDQEKTTFTCAYGTFAYRRIPFGLWNVPDTFQRCMMDIFHDMIEKTMEVFMDDFSRALSSAIKISKNGIEVDKAKVDVIFKLPHPTTVKGIRSFLGHAGFYRRFIQDFSKIARPMTRLLKKDTPFFFSKECIEAFQTLKKKLTEAPILVAPDWDLPLELMCDVSDFAIGAVLRKPLIFSRLATMDPPGDITARTTPPKRFGTPRAIISDRGTHFCNDQFSKVMLKYSVTHRFSTTYYPQTSGQVEVSERGLKRILERTVGENRASWSDKLDNALWAFRTAFKTPIGCTPYKLVYGKSCHLPIELEHKAYWVLKHCNYNLLTTGNHWKVQLNELNKLQDQAYEDSLIYKEKTKRIHDSKIKDCVFNICDRVLLFNSRLKIFSRKLKTR</sequence>
<comment type="caution">
    <text evidence="4">The sequence shown here is derived from an EMBL/GenBank/DDBJ whole genome shotgun (WGS) entry which is preliminary data.</text>
</comment>
<evidence type="ECO:0000259" key="3">
    <source>
        <dbReference type="PROSITE" id="PS50994"/>
    </source>
</evidence>
<keyword evidence="4" id="KW-0239">DNA-directed DNA polymerase</keyword>
<keyword evidence="4" id="KW-0548">Nucleotidyltransferase</keyword>
<keyword evidence="4" id="KW-0808">Transferase</keyword>
<dbReference type="InterPro" id="IPR043502">
    <property type="entry name" value="DNA/RNA_pol_sf"/>
</dbReference>
<organism evidence="4">
    <name type="scientific">Tanacetum cinerariifolium</name>
    <name type="common">Dalmatian daisy</name>
    <name type="synonym">Chrysanthemum cinerariifolium</name>
    <dbReference type="NCBI Taxonomy" id="118510"/>
    <lineage>
        <taxon>Eukaryota</taxon>
        <taxon>Viridiplantae</taxon>
        <taxon>Streptophyta</taxon>
        <taxon>Embryophyta</taxon>
        <taxon>Tracheophyta</taxon>
        <taxon>Spermatophyta</taxon>
        <taxon>Magnoliopsida</taxon>
        <taxon>eudicotyledons</taxon>
        <taxon>Gunneridae</taxon>
        <taxon>Pentapetalae</taxon>
        <taxon>asterids</taxon>
        <taxon>campanulids</taxon>
        <taxon>Asterales</taxon>
        <taxon>Asteraceae</taxon>
        <taxon>Asteroideae</taxon>
        <taxon>Anthemideae</taxon>
        <taxon>Anthemidinae</taxon>
        <taxon>Tanacetum</taxon>
    </lineage>
</organism>
<dbReference type="AlphaFoldDB" id="A0A6L2JJM1"/>
<dbReference type="InterPro" id="IPR012337">
    <property type="entry name" value="RNaseH-like_sf"/>
</dbReference>
<dbReference type="InterPro" id="IPR001584">
    <property type="entry name" value="Integrase_cat-core"/>
</dbReference>
<feature type="domain" description="Integrase catalytic" evidence="3">
    <location>
        <begin position="835"/>
        <end position="990"/>
    </location>
</feature>
<dbReference type="PANTHER" id="PTHR37984:SF5">
    <property type="entry name" value="PROTEIN NYNRIN-LIKE"/>
    <property type="match status" value="1"/>
</dbReference>
<feature type="compositionally biased region" description="Polar residues" evidence="2">
    <location>
        <begin position="336"/>
        <end position="345"/>
    </location>
</feature>
<dbReference type="SUPFAM" id="SSF56672">
    <property type="entry name" value="DNA/RNA polymerases"/>
    <property type="match status" value="1"/>
</dbReference>
<accession>A0A6L2JJM1</accession>
<dbReference type="GO" id="GO:0015074">
    <property type="term" value="P:DNA integration"/>
    <property type="evidence" value="ECO:0007669"/>
    <property type="project" value="InterPro"/>
</dbReference>
<dbReference type="SUPFAM" id="SSF53098">
    <property type="entry name" value="Ribonuclease H-like"/>
    <property type="match status" value="1"/>
</dbReference>
<dbReference type="PROSITE" id="PS50994">
    <property type="entry name" value="INTEGRASE"/>
    <property type="match status" value="1"/>
</dbReference>
<evidence type="ECO:0000256" key="2">
    <source>
        <dbReference type="SAM" id="MobiDB-lite"/>
    </source>
</evidence>
<reference evidence="4" key="1">
    <citation type="journal article" date="2019" name="Sci. Rep.">
        <title>Draft genome of Tanacetum cinerariifolium, the natural source of mosquito coil.</title>
        <authorList>
            <person name="Yamashiro T."/>
            <person name="Shiraishi A."/>
            <person name="Satake H."/>
            <person name="Nakayama K."/>
        </authorList>
    </citation>
    <scope>NUCLEOTIDE SEQUENCE</scope>
</reference>
<dbReference type="GO" id="GO:0003676">
    <property type="term" value="F:nucleic acid binding"/>
    <property type="evidence" value="ECO:0007669"/>
    <property type="project" value="InterPro"/>
</dbReference>
<name>A0A6L2JJM1_TANCI</name>
<evidence type="ECO:0000256" key="1">
    <source>
        <dbReference type="ARBA" id="ARBA00023268"/>
    </source>
</evidence>
<feature type="compositionally biased region" description="Polar residues" evidence="2">
    <location>
        <begin position="305"/>
        <end position="321"/>
    </location>
</feature>
<proteinExistence type="predicted"/>
<dbReference type="InterPro" id="IPR043128">
    <property type="entry name" value="Rev_trsase/Diguanyl_cyclase"/>
</dbReference>
<keyword evidence="1" id="KW-0511">Multifunctional enzyme</keyword>
<protein>
    <submittedName>
        <fullName evidence="4">DNA-directed DNA polymerase</fullName>
    </submittedName>
</protein>
<dbReference type="InterPro" id="IPR041577">
    <property type="entry name" value="RT_RNaseH_2"/>
</dbReference>
<evidence type="ECO:0000313" key="4">
    <source>
        <dbReference type="EMBL" id="GEU36929.1"/>
    </source>
</evidence>
<dbReference type="FunFam" id="3.30.70.270:FF:000020">
    <property type="entry name" value="Transposon Tf2-6 polyprotein-like Protein"/>
    <property type="match status" value="1"/>
</dbReference>
<dbReference type="EMBL" id="BKCJ010000867">
    <property type="protein sequence ID" value="GEU36929.1"/>
    <property type="molecule type" value="Genomic_DNA"/>
</dbReference>
<dbReference type="Pfam" id="PF00078">
    <property type="entry name" value="RVT_1"/>
    <property type="match status" value="1"/>
</dbReference>
<dbReference type="Gene3D" id="3.10.10.10">
    <property type="entry name" value="HIV Type 1 Reverse Transcriptase, subunit A, domain 1"/>
    <property type="match status" value="1"/>
</dbReference>
<dbReference type="PANTHER" id="PTHR37984">
    <property type="entry name" value="PROTEIN CBG26694"/>
    <property type="match status" value="1"/>
</dbReference>
<dbReference type="Gene3D" id="3.30.420.10">
    <property type="entry name" value="Ribonuclease H-like superfamily/Ribonuclease H"/>
    <property type="match status" value="1"/>
</dbReference>